<proteinExistence type="predicted"/>
<keyword evidence="2" id="KW-1185">Reference proteome</keyword>
<evidence type="ECO:0000313" key="2">
    <source>
        <dbReference type="Proteomes" id="UP000593564"/>
    </source>
</evidence>
<reference evidence="2" key="1">
    <citation type="journal article" date="2020" name="Nat. Commun.">
        <title>Genome assembly of wild tea tree DASZ reveals pedigree and selection history of tea varieties.</title>
        <authorList>
            <person name="Zhang W."/>
            <person name="Zhang Y."/>
            <person name="Qiu H."/>
            <person name="Guo Y."/>
            <person name="Wan H."/>
            <person name="Zhang X."/>
            <person name="Scossa F."/>
            <person name="Alseekh S."/>
            <person name="Zhang Q."/>
            <person name="Wang P."/>
            <person name="Xu L."/>
            <person name="Schmidt M.H."/>
            <person name="Jia X."/>
            <person name="Li D."/>
            <person name="Zhu A."/>
            <person name="Guo F."/>
            <person name="Chen W."/>
            <person name="Ni D."/>
            <person name="Usadel B."/>
            <person name="Fernie A.R."/>
            <person name="Wen W."/>
        </authorList>
    </citation>
    <scope>NUCLEOTIDE SEQUENCE [LARGE SCALE GENOMIC DNA]</scope>
    <source>
        <strain evidence="2">cv. G240</strain>
    </source>
</reference>
<dbReference type="Proteomes" id="UP000593564">
    <property type="component" value="Unassembled WGS sequence"/>
</dbReference>
<reference evidence="1 2" key="2">
    <citation type="submission" date="2020-07" db="EMBL/GenBank/DDBJ databases">
        <title>Genome assembly of wild tea tree DASZ reveals pedigree and selection history of tea varieties.</title>
        <authorList>
            <person name="Zhang W."/>
        </authorList>
    </citation>
    <scope>NUCLEOTIDE SEQUENCE [LARGE SCALE GENOMIC DNA]</scope>
    <source>
        <strain evidence="2">cv. G240</strain>
        <tissue evidence="1">Leaf</tissue>
    </source>
</reference>
<accession>A0A7J7GU90</accession>
<dbReference type="EMBL" id="JACBKZ010000008">
    <property type="protein sequence ID" value="KAF5944343.1"/>
    <property type="molecule type" value="Genomic_DNA"/>
</dbReference>
<comment type="caution">
    <text evidence="1">The sequence shown here is derived from an EMBL/GenBank/DDBJ whole genome shotgun (WGS) entry which is preliminary data.</text>
</comment>
<dbReference type="AlphaFoldDB" id="A0A7J7GU90"/>
<gene>
    <name evidence="1" type="ORF">HYC85_018420</name>
</gene>
<evidence type="ECO:0000313" key="1">
    <source>
        <dbReference type="EMBL" id="KAF5944343.1"/>
    </source>
</evidence>
<sequence length="55" mass="6704">MKLKNVQKQDYIYQERKAVFCNPIEWPCGKYTTLLKIITTNDLWEGHHHYLEDYS</sequence>
<organism evidence="1 2">
    <name type="scientific">Camellia sinensis</name>
    <name type="common">Tea plant</name>
    <name type="synonym">Thea sinensis</name>
    <dbReference type="NCBI Taxonomy" id="4442"/>
    <lineage>
        <taxon>Eukaryota</taxon>
        <taxon>Viridiplantae</taxon>
        <taxon>Streptophyta</taxon>
        <taxon>Embryophyta</taxon>
        <taxon>Tracheophyta</taxon>
        <taxon>Spermatophyta</taxon>
        <taxon>Magnoliopsida</taxon>
        <taxon>eudicotyledons</taxon>
        <taxon>Gunneridae</taxon>
        <taxon>Pentapetalae</taxon>
        <taxon>asterids</taxon>
        <taxon>Ericales</taxon>
        <taxon>Theaceae</taxon>
        <taxon>Camellia</taxon>
    </lineage>
</organism>
<name>A0A7J7GU90_CAMSI</name>
<protein>
    <submittedName>
        <fullName evidence="1">Uncharacterized protein</fullName>
    </submittedName>
</protein>